<feature type="compositionally biased region" description="Basic and acidic residues" evidence="1">
    <location>
        <begin position="102"/>
        <end position="116"/>
    </location>
</feature>
<keyword evidence="3" id="KW-1185">Reference proteome</keyword>
<dbReference type="AlphaFoldDB" id="A0A812R452"/>
<protein>
    <submittedName>
        <fullName evidence="2">Uncharacterized protein</fullName>
    </submittedName>
</protein>
<feature type="compositionally biased region" description="Basic residues" evidence="1">
    <location>
        <begin position="133"/>
        <end position="145"/>
    </location>
</feature>
<name>A0A812R452_9DINO</name>
<accession>A0A812R452</accession>
<dbReference type="OrthoDB" id="432542at2759"/>
<evidence type="ECO:0000313" key="2">
    <source>
        <dbReference type="EMBL" id="CAE7420166.1"/>
    </source>
</evidence>
<sequence>MEAEEAQAQKEEADEEAEEARVEREEAVGAKEAVEGQEAVEAVRADEAQEAVEAQEPQEAMAEAVEDKSEEEMEEVAEEVKEGKETPAHAEMLGSESARSTRKVDQISFHLEDREGTSSSEESEASHGAPKSAPRHPSHRPHHLGSRQASQRVPVPSPESPDEGKKAVEGASETDDIRIGPRKRKKPKKAKPKPVVKTRIEILPPADLDWTMEDLNADELTLLTSVIDEDEPYNSHQSVSHDPAKERALAENQGICMPGIPSRSSGVPWDMSEAFGGLSSAWTTRLPQPVFHERYSCHSCCRSRDLTPHRPGHFCDFAWHHIPLRTLVTICSVTLQTPSKHKHLAHLVAAGR</sequence>
<feature type="compositionally biased region" description="Basic and acidic residues" evidence="1">
    <location>
        <begin position="78"/>
        <end position="88"/>
    </location>
</feature>
<evidence type="ECO:0000256" key="1">
    <source>
        <dbReference type="SAM" id="MobiDB-lite"/>
    </source>
</evidence>
<comment type="caution">
    <text evidence="2">The sequence shown here is derived from an EMBL/GenBank/DDBJ whole genome shotgun (WGS) entry which is preliminary data.</text>
</comment>
<feature type="region of interest" description="Disordered" evidence="1">
    <location>
        <begin position="1"/>
        <end position="195"/>
    </location>
</feature>
<reference evidence="2" key="1">
    <citation type="submission" date="2021-02" db="EMBL/GenBank/DDBJ databases">
        <authorList>
            <person name="Dougan E. K."/>
            <person name="Rhodes N."/>
            <person name="Thang M."/>
            <person name="Chan C."/>
        </authorList>
    </citation>
    <scope>NUCLEOTIDE SEQUENCE</scope>
</reference>
<feature type="compositionally biased region" description="Low complexity" evidence="1">
    <location>
        <begin position="51"/>
        <end position="63"/>
    </location>
</feature>
<organism evidence="2 3">
    <name type="scientific">Symbiodinium natans</name>
    <dbReference type="NCBI Taxonomy" id="878477"/>
    <lineage>
        <taxon>Eukaryota</taxon>
        <taxon>Sar</taxon>
        <taxon>Alveolata</taxon>
        <taxon>Dinophyceae</taxon>
        <taxon>Suessiales</taxon>
        <taxon>Symbiodiniaceae</taxon>
        <taxon>Symbiodinium</taxon>
    </lineage>
</organism>
<feature type="compositionally biased region" description="Acidic residues" evidence="1">
    <location>
        <begin position="68"/>
        <end position="77"/>
    </location>
</feature>
<dbReference type="Proteomes" id="UP000604046">
    <property type="component" value="Unassembled WGS sequence"/>
</dbReference>
<evidence type="ECO:0000313" key="3">
    <source>
        <dbReference type="Proteomes" id="UP000604046"/>
    </source>
</evidence>
<dbReference type="EMBL" id="CAJNDS010002301">
    <property type="protein sequence ID" value="CAE7420166.1"/>
    <property type="molecule type" value="Genomic_DNA"/>
</dbReference>
<feature type="compositionally biased region" description="Basic and acidic residues" evidence="1">
    <location>
        <begin position="19"/>
        <end position="34"/>
    </location>
</feature>
<gene>
    <name evidence="2" type="ORF">SNAT2548_LOCUS22850</name>
</gene>
<feature type="compositionally biased region" description="Basic residues" evidence="1">
    <location>
        <begin position="180"/>
        <end position="195"/>
    </location>
</feature>
<proteinExistence type="predicted"/>